<feature type="transmembrane region" description="Helical" evidence="1">
    <location>
        <begin position="51"/>
        <end position="72"/>
    </location>
</feature>
<organism evidence="2 3">
    <name type="scientific">Shewanella phaeophyticola</name>
    <dbReference type="NCBI Taxonomy" id="2978345"/>
    <lineage>
        <taxon>Bacteria</taxon>
        <taxon>Pseudomonadati</taxon>
        <taxon>Pseudomonadota</taxon>
        <taxon>Gammaproteobacteria</taxon>
        <taxon>Alteromonadales</taxon>
        <taxon>Shewanellaceae</taxon>
        <taxon>Shewanella</taxon>
    </lineage>
</organism>
<dbReference type="InterPro" id="IPR022072">
    <property type="entry name" value="DUF3624"/>
</dbReference>
<sequence>MACEQCFESIFRQKIGRCQRCMVQLTVLSLLAWPIWWHYFADQPKTVESIALLFFAMSFSLLLALHLFVWCYRTFYLNIRR</sequence>
<keyword evidence="1" id="KW-1133">Transmembrane helix</keyword>
<reference evidence="2" key="1">
    <citation type="submission" date="2022-09" db="EMBL/GenBank/DDBJ databases">
        <title>Shewanella sp. KJ10-1 sp.nov, isolated from marine algae.</title>
        <authorList>
            <person name="Butt M."/>
            <person name="Lee J.K."/>
            <person name="Kim J.M."/>
            <person name="Choi D.G."/>
        </authorList>
    </citation>
    <scope>NUCLEOTIDE SEQUENCE</scope>
    <source>
        <strain evidence="2">KJ10-1</strain>
    </source>
</reference>
<feature type="transmembrane region" description="Helical" evidence="1">
    <location>
        <begin position="21"/>
        <end position="39"/>
    </location>
</feature>
<comment type="caution">
    <text evidence="2">The sequence shown here is derived from an EMBL/GenBank/DDBJ whole genome shotgun (WGS) entry which is preliminary data.</text>
</comment>
<evidence type="ECO:0000313" key="3">
    <source>
        <dbReference type="Proteomes" id="UP001431192"/>
    </source>
</evidence>
<dbReference type="Pfam" id="PF12292">
    <property type="entry name" value="DUF3624"/>
    <property type="match status" value="1"/>
</dbReference>
<dbReference type="EMBL" id="JAODOQ010000001">
    <property type="protein sequence ID" value="MCT8986855.1"/>
    <property type="molecule type" value="Genomic_DNA"/>
</dbReference>
<accession>A0ABT2P5A0</accession>
<keyword evidence="3" id="KW-1185">Reference proteome</keyword>
<dbReference type="Proteomes" id="UP001431192">
    <property type="component" value="Unassembled WGS sequence"/>
</dbReference>
<name>A0ABT2P5A0_9GAMM</name>
<keyword evidence="1" id="KW-0812">Transmembrane</keyword>
<evidence type="ECO:0000256" key="1">
    <source>
        <dbReference type="SAM" id="Phobius"/>
    </source>
</evidence>
<proteinExistence type="predicted"/>
<gene>
    <name evidence="2" type="ORF">N4T56_10695</name>
</gene>
<dbReference type="RefSeq" id="WP_261733212.1">
    <property type="nucleotide sequence ID" value="NZ_JAODOQ010000001.1"/>
</dbReference>
<protein>
    <submittedName>
        <fullName evidence="2">DUF3624 domain-containing protein</fullName>
    </submittedName>
</protein>
<keyword evidence="1" id="KW-0472">Membrane</keyword>
<evidence type="ECO:0000313" key="2">
    <source>
        <dbReference type="EMBL" id="MCT8986855.1"/>
    </source>
</evidence>